<dbReference type="OrthoDB" id="3926760at2759"/>
<evidence type="ECO:0000313" key="2">
    <source>
        <dbReference type="EMBL" id="TKA30177.1"/>
    </source>
</evidence>
<feature type="compositionally biased region" description="Basic and acidic residues" evidence="1">
    <location>
        <begin position="269"/>
        <end position="278"/>
    </location>
</feature>
<dbReference type="Proteomes" id="UP000308549">
    <property type="component" value="Unassembled WGS sequence"/>
</dbReference>
<evidence type="ECO:0000256" key="1">
    <source>
        <dbReference type="SAM" id="MobiDB-lite"/>
    </source>
</evidence>
<feature type="region of interest" description="Disordered" evidence="1">
    <location>
        <begin position="250"/>
        <end position="278"/>
    </location>
</feature>
<evidence type="ECO:0000313" key="3">
    <source>
        <dbReference type="Proteomes" id="UP000308549"/>
    </source>
</evidence>
<dbReference type="InterPro" id="IPR003903">
    <property type="entry name" value="UIM_dom"/>
</dbReference>
<dbReference type="SMART" id="SM00726">
    <property type="entry name" value="UIM"/>
    <property type="match status" value="2"/>
</dbReference>
<proteinExistence type="predicted"/>
<organism evidence="2 3">
    <name type="scientific">Salinomyces thailandicus</name>
    <dbReference type="NCBI Taxonomy" id="706561"/>
    <lineage>
        <taxon>Eukaryota</taxon>
        <taxon>Fungi</taxon>
        <taxon>Dikarya</taxon>
        <taxon>Ascomycota</taxon>
        <taxon>Pezizomycotina</taxon>
        <taxon>Dothideomycetes</taxon>
        <taxon>Dothideomycetidae</taxon>
        <taxon>Mycosphaerellales</taxon>
        <taxon>Teratosphaeriaceae</taxon>
        <taxon>Salinomyces</taxon>
    </lineage>
</organism>
<feature type="region of interest" description="Disordered" evidence="1">
    <location>
        <begin position="132"/>
        <end position="188"/>
    </location>
</feature>
<protein>
    <submittedName>
        <fullName evidence="2">Uncharacterized protein</fullName>
    </submittedName>
</protein>
<gene>
    <name evidence="2" type="ORF">B0A50_02896</name>
</gene>
<dbReference type="EMBL" id="NAJL01000012">
    <property type="protein sequence ID" value="TKA30177.1"/>
    <property type="molecule type" value="Genomic_DNA"/>
</dbReference>
<keyword evidence="3" id="KW-1185">Reference proteome</keyword>
<feature type="compositionally biased region" description="Basic and acidic residues" evidence="1">
    <location>
        <begin position="160"/>
        <end position="174"/>
    </location>
</feature>
<dbReference type="AlphaFoldDB" id="A0A4U0U5H7"/>
<feature type="region of interest" description="Disordered" evidence="1">
    <location>
        <begin position="69"/>
        <end position="117"/>
    </location>
</feature>
<sequence length="581" mass="63910">MPAAVVKGIIVSISIITALSIAVLENPQIQTWLEEQRRKIAEMLRSIGEELDPESRRVAEAFAFEGKTTDGIRREASGSQEAAAVATGRRLSASSSTIRRIPVKGPNDPDEAEERRRQGREYLARRNQQMYELQQKRQTAKVDRPATPPTPTSFDAMVDSEGKLKSPESLEKELPSPPTFEPVTKTAQDQMQQVERHLEQPLLANDSSPSGMSWFHMGSRLADPFSDEYAMDRSATPKPPVPPKVALEQEPTAVEHTPHDAPSILPTEAQKHQSREDREELSYEEQLAIALSLSEAENTANTATVRQRRHDDDQELHAAIAASLREMDGQQAAHAIAHAEPLTPQPVRQPTQRHILDMHDAPTISSPPTAQPESQADASWWRNLVKDSLSPPQGLRTLAQAHAERAPSETTDELYRVTPQLTRARLATLDAQQLSAPVDLMASQSLPQPAVDASFYSAPSTASPRPSSHTVDNEPSQLIDMNDMQQSSNHRPSLSRASTFDFRTDSESETFASLAGSMVPSQNTSHGVSDTEVVDVLDDSDVDMLSESGIMTPDSWTEVGSHDGEESEADPQEARRLQPSL</sequence>
<accession>A0A4U0U5H7</accession>
<feature type="region of interest" description="Disordered" evidence="1">
    <location>
        <begin position="545"/>
        <end position="581"/>
    </location>
</feature>
<feature type="compositionally biased region" description="Low complexity" evidence="1">
    <location>
        <begin position="457"/>
        <end position="468"/>
    </location>
</feature>
<feature type="region of interest" description="Disordered" evidence="1">
    <location>
        <begin position="454"/>
        <end position="475"/>
    </location>
</feature>
<comment type="caution">
    <text evidence="2">The sequence shown here is derived from an EMBL/GenBank/DDBJ whole genome shotgun (WGS) entry which is preliminary data.</text>
</comment>
<name>A0A4U0U5H7_9PEZI</name>
<feature type="compositionally biased region" description="Basic and acidic residues" evidence="1">
    <location>
        <begin position="572"/>
        <end position="581"/>
    </location>
</feature>
<reference evidence="2 3" key="1">
    <citation type="submission" date="2017-03" db="EMBL/GenBank/DDBJ databases">
        <title>Genomes of endolithic fungi from Antarctica.</title>
        <authorList>
            <person name="Coleine C."/>
            <person name="Masonjones S."/>
            <person name="Stajich J.E."/>
        </authorList>
    </citation>
    <scope>NUCLEOTIDE SEQUENCE [LARGE SCALE GENOMIC DNA]</scope>
    <source>
        <strain evidence="2 3">CCFEE 6315</strain>
    </source>
</reference>